<reference evidence="1" key="1">
    <citation type="submission" date="2022-12" db="EMBL/GenBank/DDBJ databases">
        <title>Genome Sequence of Lasiodiplodia mahajangana.</title>
        <authorList>
            <person name="Buettner E."/>
        </authorList>
    </citation>
    <scope>NUCLEOTIDE SEQUENCE</scope>
    <source>
        <strain evidence="1">VT137</strain>
    </source>
</reference>
<dbReference type="EMBL" id="JAPUUL010000076">
    <property type="protein sequence ID" value="KAJ8132841.1"/>
    <property type="molecule type" value="Genomic_DNA"/>
</dbReference>
<sequence>MRKDGIQGRGLASGSDIASIKRKPKTMVYGARLQHSPVLENKPRGGMKYHAASAVGATSGSSPGQFSPHASTS</sequence>
<evidence type="ECO:0000313" key="1">
    <source>
        <dbReference type="EMBL" id="KAJ8132841.1"/>
    </source>
</evidence>
<name>A0ACC2JZK7_9PEZI</name>
<accession>A0ACC2JZK7</accession>
<gene>
    <name evidence="1" type="ORF">O1611_g780</name>
</gene>
<dbReference type="Proteomes" id="UP001153332">
    <property type="component" value="Unassembled WGS sequence"/>
</dbReference>
<protein>
    <submittedName>
        <fullName evidence="1">Uncharacterized protein</fullName>
    </submittedName>
</protein>
<organism evidence="1 2">
    <name type="scientific">Lasiodiplodia mahajangana</name>
    <dbReference type="NCBI Taxonomy" id="1108764"/>
    <lineage>
        <taxon>Eukaryota</taxon>
        <taxon>Fungi</taxon>
        <taxon>Dikarya</taxon>
        <taxon>Ascomycota</taxon>
        <taxon>Pezizomycotina</taxon>
        <taxon>Dothideomycetes</taxon>
        <taxon>Dothideomycetes incertae sedis</taxon>
        <taxon>Botryosphaeriales</taxon>
        <taxon>Botryosphaeriaceae</taxon>
        <taxon>Lasiodiplodia</taxon>
    </lineage>
</organism>
<proteinExistence type="predicted"/>
<comment type="caution">
    <text evidence="1">The sequence shown here is derived from an EMBL/GenBank/DDBJ whole genome shotgun (WGS) entry which is preliminary data.</text>
</comment>
<keyword evidence="2" id="KW-1185">Reference proteome</keyword>
<evidence type="ECO:0000313" key="2">
    <source>
        <dbReference type="Proteomes" id="UP001153332"/>
    </source>
</evidence>